<feature type="domain" description="NB-ARC" evidence="7">
    <location>
        <begin position="653"/>
        <end position="749"/>
    </location>
</feature>
<dbReference type="InterPro" id="IPR002182">
    <property type="entry name" value="NB-ARC"/>
</dbReference>
<evidence type="ECO:0000259" key="9">
    <source>
        <dbReference type="Pfam" id="PF23598"/>
    </source>
</evidence>
<keyword evidence="5" id="KW-0611">Plant defense</keyword>
<dbReference type="Gene3D" id="1.20.5.4130">
    <property type="match status" value="1"/>
</dbReference>
<reference evidence="11" key="2">
    <citation type="journal article" date="2017" name="J. Anim. Genet.">
        <title>Multiple reference genome sequences of hot pepper reveal the massive evolution of plant disease resistance genes by retroduplication.</title>
        <authorList>
            <person name="Kim S."/>
            <person name="Park J."/>
            <person name="Yeom S.-I."/>
            <person name="Kim Y.-M."/>
            <person name="Seo E."/>
            <person name="Kim K.-T."/>
            <person name="Kim M.-S."/>
            <person name="Lee J.M."/>
            <person name="Cheong K."/>
            <person name="Shin H.-S."/>
            <person name="Kim S.-B."/>
            <person name="Han K."/>
            <person name="Lee J."/>
            <person name="Park M."/>
            <person name="Lee H.-A."/>
            <person name="Lee H.-Y."/>
            <person name="Lee Y."/>
            <person name="Oh S."/>
            <person name="Lee J.H."/>
            <person name="Choi E."/>
            <person name="Choi E."/>
            <person name="Lee S.E."/>
            <person name="Jeon J."/>
            <person name="Kim H."/>
            <person name="Choi G."/>
            <person name="Song H."/>
            <person name="Lee J."/>
            <person name="Lee S.-C."/>
            <person name="Kwon J.-K."/>
            <person name="Lee H.-Y."/>
            <person name="Koo N."/>
            <person name="Hong Y."/>
            <person name="Kim R.W."/>
            <person name="Kang W.-H."/>
            <person name="Huh J.H."/>
            <person name="Kang B.-C."/>
            <person name="Yang T.-J."/>
            <person name="Lee Y.-H."/>
            <person name="Bennetzen J.L."/>
            <person name="Choi D."/>
        </authorList>
    </citation>
    <scope>NUCLEOTIDE SEQUENCE [LARGE SCALE GENOMIC DNA]</scope>
    <source>
        <strain evidence="11">cv. PBC81</strain>
    </source>
</reference>
<evidence type="ECO:0000313" key="10">
    <source>
        <dbReference type="EMBL" id="PHT45827.1"/>
    </source>
</evidence>
<evidence type="ECO:0000256" key="4">
    <source>
        <dbReference type="ARBA" id="ARBA00022741"/>
    </source>
</evidence>
<evidence type="ECO:0000256" key="1">
    <source>
        <dbReference type="ARBA" id="ARBA00008894"/>
    </source>
</evidence>
<organism evidence="10 11">
    <name type="scientific">Capsicum baccatum</name>
    <name type="common">Peruvian pepper</name>
    <dbReference type="NCBI Taxonomy" id="33114"/>
    <lineage>
        <taxon>Eukaryota</taxon>
        <taxon>Viridiplantae</taxon>
        <taxon>Streptophyta</taxon>
        <taxon>Embryophyta</taxon>
        <taxon>Tracheophyta</taxon>
        <taxon>Spermatophyta</taxon>
        <taxon>Magnoliopsida</taxon>
        <taxon>eudicotyledons</taxon>
        <taxon>Gunneridae</taxon>
        <taxon>Pentapetalae</taxon>
        <taxon>asterids</taxon>
        <taxon>lamiids</taxon>
        <taxon>Solanales</taxon>
        <taxon>Solanaceae</taxon>
        <taxon>Solanoideae</taxon>
        <taxon>Capsiceae</taxon>
        <taxon>Capsicum</taxon>
    </lineage>
</organism>
<dbReference type="InterPro" id="IPR032675">
    <property type="entry name" value="LRR_dom_sf"/>
</dbReference>
<protein>
    <submittedName>
        <fullName evidence="10">Uncharacterized protein</fullName>
    </submittedName>
</protein>
<dbReference type="GO" id="GO:0043531">
    <property type="term" value="F:ADP binding"/>
    <property type="evidence" value="ECO:0007669"/>
    <property type="project" value="InterPro"/>
</dbReference>
<feature type="domain" description="Disease resistance R13L4/SHOC-2-like LRR" evidence="9">
    <location>
        <begin position="963"/>
        <end position="1260"/>
    </location>
</feature>
<dbReference type="GO" id="GO:0006952">
    <property type="term" value="P:defense response"/>
    <property type="evidence" value="ECO:0007669"/>
    <property type="project" value="UniProtKB-KW"/>
</dbReference>
<keyword evidence="2" id="KW-0433">Leucine-rich repeat</keyword>
<dbReference type="GO" id="GO:0005524">
    <property type="term" value="F:ATP binding"/>
    <property type="evidence" value="ECO:0007669"/>
    <property type="project" value="UniProtKB-KW"/>
</dbReference>
<evidence type="ECO:0000256" key="5">
    <source>
        <dbReference type="ARBA" id="ARBA00022821"/>
    </source>
</evidence>
<keyword evidence="11" id="KW-1185">Reference proteome</keyword>
<dbReference type="InterPro" id="IPR042197">
    <property type="entry name" value="Apaf_helical"/>
</dbReference>
<dbReference type="Pfam" id="PF23598">
    <property type="entry name" value="LRR_14"/>
    <property type="match status" value="1"/>
</dbReference>
<dbReference type="FunFam" id="1.10.10.10:FF:000322">
    <property type="entry name" value="Probable disease resistance protein At1g63360"/>
    <property type="match status" value="1"/>
</dbReference>
<dbReference type="InterPro" id="IPR036388">
    <property type="entry name" value="WH-like_DNA-bd_sf"/>
</dbReference>
<comment type="similarity">
    <text evidence="1">Belongs to the disease resistance NB-LRR family.</text>
</comment>
<keyword evidence="6" id="KW-0067">ATP-binding</keyword>
<dbReference type="InterPro" id="IPR058922">
    <property type="entry name" value="WHD_DRP"/>
</dbReference>
<comment type="caution">
    <text evidence="10">The sequence shown here is derived from an EMBL/GenBank/DDBJ whole genome shotgun (WGS) entry which is preliminary data.</text>
</comment>
<keyword evidence="4" id="KW-0547">Nucleotide-binding</keyword>
<evidence type="ECO:0000256" key="6">
    <source>
        <dbReference type="ARBA" id="ARBA00022840"/>
    </source>
</evidence>
<dbReference type="Gene3D" id="3.80.10.10">
    <property type="entry name" value="Ribonuclease Inhibitor"/>
    <property type="match status" value="2"/>
</dbReference>
<evidence type="ECO:0000256" key="3">
    <source>
        <dbReference type="ARBA" id="ARBA00022737"/>
    </source>
</evidence>
<dbReference type="SUPFAM" id="SSF52540">
    <property type="entry name" value="P-loop containing nucleoside triphosphate hydrolases"/>
    <property type="match status" value="1"/>
</dbReference>
<dbReference type="InterPro" id="IPR027417">
    <property type="entry name" value="P-loop_NTPase"/>
</dbReference>
<proteinExistence type="inferred from homology"/>
<evidence type="ECO:0000259" key="7">
    <source>
        <dbReference type="Pfam" id="PF00931"/>
    </source>
</evidence>
<dbReference type="Gene3D" id="1.10.10.10">
    <property type="entry name" value="Winged helix-like DNA-binding domain superfamily/Winged helix DNA-binding domain"/>
    <property type="match status" value="1"/>
</dbReference>
<dbReference type="Pfam" id="PF23559">
    <property type="entry name" value="WHD_DRP"/>
    <property type="match status" value="1"/>
</dbReference>
<dbReference type="Gene3D" id="1.10.8.430">
    <property type="entry name" value="Helical domain of apoptotic protease-activating factors"/>
    <property type="match status" value="1"/>
</dbReference>
<dbReference type="PRINTS" id="PR00364">
    <property type="entry name" value="DISEASERSIST"/>
</dbReference>
<gene>
    <name evidence="10" type="ORF">CQW23_14985</name>
</gene>
<dbReference type="InterPro" id="IPR055414">
    <property type="entry name" value="LRR_R13L4/SHOC2-like"/>
</dbReference>
<dbReference type="Gene3D" id="3.40.50.300">
    <property type="entry name" value="P-loop containing nucleotide triphosphate hydrolases"/>
    <property type="match status" value="1"/>
</dbReference>
<reference evidence="10 11" key="1">
    <citation type="journal article" date="2017" name="Genome Biol.">
        <title>New reference genome sequences of hot pepper reveal the massive evolution of plant disease-resistance genes by retroduplication.</title>
        <authorList>
            <person name="Kim S."/>
            <person name="Park J."/>
            <person name="Yeom S.I."/>
            <person name="Kim Y.M."/>
            <person name="Seo E."/>
            <person name="Kim K.T."/>
            <person name="Kim M.S."/>
            <person name="Lee J.M."/>
            <person name="Cheong K."/>
            <person name="Shin H.S."/>
            <person name="Kim S.B."/>
            <person name="Han K."/>
            <person name="Lee J."/>
            <person name="Park M."/>
            <person name="Lee H.A."/>
            <person name="Lee H.Y."/>
            <person name="Lee Y."/>
            <person name="Oh S."/>
            <person name="Lee J.H."/>
            <person name="Choi E."/>
            <person name="Choi E."/>
            <person name="Lee S.E."/>
            <person name="Jeon J."/>
            <person name="Kim H."/>
            <person name="Choi G."/>
            <person name="Song H."/>
            <person name="Lee J."/>
            <person name="Lee S.C."/>
            <person name="Kwon J.K."/>
            <person name="Lee H.Y."/>
            <person name="Koo N."/>
            <person name="Hong Y."/>
            <person name="Kim R.W."/>
            <person name="Kang W.H."/>
            <person name="Huh J.H."/>
            <person name="Kang B.C."/>
            <person name="Yang T.J."/>
            <person name="Lee Y.H."/>
            <person name="Bennetzen J.L."/>
            <person name="Choi D."/>
        </authorList>
    </citation>
    <scope>NUCLEOTIDE SEQUENCE [LARGE SCALE GENOMIC DNA]</scope>
    <source>
        <strain evidence="11">cv. PBC81</strain>
    </source>
</reference>
<sequence length="1485" mass="171365">MADGFLNLQNELEGEAEKCLQDLIDRCLVLFGEKSLDETKISTCYVHDLIYDLFLREVQRGNIFTTNDIVFDNSDANHDRSKCQSLSRHKLHPFKSFTGDEIHDFPYGFYSTCQLRDTGNNDLLKRTHSIRISGGYFSTLILKSVLIHFKLLKLLDLSHMRIVSFPLQIVSLIWLRYLELHCGKNFDIPPEICRLWNLQTFIVEGNRQTDMQTFIVERIRRSVITFPKEIWGLMQLRHLKVDRFILPNPPSVSVDRVRHLDFSNIQTISYLSPHCCTKEVISEIQNVKKLGIYGNRDDYKMIIPSAKSFPATLKKLKLKSTYLSWLYLDIIAELPNLEVLELMDYACCGKEWHPFVRGFTRLKLLLIEENDLRYWKATDDNFPVLERLVLKECSYLKEMPIEFADIHSLQLIMLTSCLPERGESAARIQKEQEEIGNNPVDVRISNQGHNWNTIDMAYASVASLMRTIQSVLISNSPTLFNLICGHREEIVTLHEKVSSLGVFLKNFEKNNVSGEMMDFEVEVNEVANVVEYTFQLRLTDIEMAKNISQNKRARQKFRHSLQQVAADIDRVWKESTKIQDKGKQASKESLVQDFSSSANDTLNVKNDMVGRDDQRKQLLELMTIGYSREHKVIPIIGMGALEILVSLLHSTKGDTFDMVDKAKIADMLQKSLKSKRYLIVLDDIWSCEVWDDVRRCFPTENNTGSRILLTTRNNEVACYAGTENLSLQMDFMDQDESRNLFKSAAFANEELPSEFETIGKQIAEKCHGLPLTIVVVAGLLKSKRTIEDWESVAKDVKSFVTNDPDERCSYVLGLSYNNLTSNLKSCLLYFGIFREDTEIPVKNLMRLWMAEGFLNSENDLEGEAMKCLQDLIDRCLVLVGKKSLDETKIRSYVNPLPSKCQFLSSRNMKPFKRWTYDEIHGCHYGLYKALLTPVHCQLTDDDNNNILKQTRSIFYYGFYYSTFILKSDLIHFKLLKVLDLRPIEIDRFPLEILCLIWLRYLAFSYPRNFDIPSEICKLWNLQTFIVNGYARSDVTFPEKIWGLMQLRHLEMDTFRLPNRPRGSVDKGRHWDFPNIQTISCLSPSCCTKEVISGIQNIKKLGIRGDKVDYESLRESGLLNNLVQLQQLETLSLQLYFRKLSVISSAKVFPETLKKLKLYGTNLSWSYLDIISELPNLEILKLMSNACYGGEWYPIARGFNRLKLLLVKNSDLLWKATNDNFPVLERLMLTHCLLLFEIPIEFADIHSLQLIELRDCLPELGESAARIQQEQEELGNNLVDVRTLRFLTALSQIQSVAADSIKQYYKIEGAALVIAVVKPRYAPHVVAYNSYRMSKFMSGVSESMLKECKTVMLIKEMDIPRLMVHSQQIEKAKNKEKERLNQEKVKFQWLDSFEKSLQELKTRLISAPVLTLPDDLDRWLELLKDYDMSIPYHLGKANIVADALSRFSMGSVAYVKNGKKKLVQEVHQIARLGVRLVDSGKGSVWV</sequence>
<accession>A0A2G2WKR4</accession>
<feature type="domain" description="Disease resistance protein winged helix" evidence="8">
    <location>
        <begin position="832"/>
        <end position="883"/>
    </location>
</feature>
<dbReference type="Pfam" id="PF00931">
    <property type="entry name" value="NB-ARC"/>
    <property type="match status" value="1"/>
</dbReference>
<dbReference type="PANTHER" id="PTHR15140">
    <property type="entry name" value="TUBULIN-SPECIFIC CHAPERONE E"/>
    <property type="match status" value="1"/>
</dbReference>
<dbReference type="Proteomes" id="UP000224567">
    <property type="component" value="Unassembled WGS sequence"/>
</dbReference>
<dbReference type="SUPFAM" id="SSF52058">
    <property type="entry name" value="L domain-like"/>
    <property type="match status" value="2"/>
</dbReference>
<name>A0A2G2WKR4_CAPBA</name>
<keyword evidence="3" id="KW-0677">Repeat</keyword>
<dbReference type="PANTHER" id="PTHR15140:SF33">
    <property type="entry name" value="LATE BLIGHT RESISTANCE PROTEIN HOMOLOG R1A-3 ISOFORM X1"/>
    <property type="match status" value="1"/>
</dbReference>
<dbReference type="EMBL" id="MLFT02000006">
    <property type="protein sequence ID" value="PHT45827.1"/>
    <property type="molecule type" value="Genomic_DNA"/>
</dbReference>
<evidence type="ECO:0000313" key="11">
    <source>
        <dbReference type="Proteomes" id="UP000224567"/>
    </source>
</evidence>
<evidence type="ECO:0000256" key="2">
    <source>
        <dbReference type="ARBA" id="ARBA00022614"/>
    </source>
</evidence>
<evidence type="ECO:0000259" key="8">
    <source>
        <dbReference type="Pfam" id="PF23559"/>
    </source>
</evidence>